<dbReference type="CDD" id="cd04301">
    <property type="entry name" value="NAT_SF"/>
    <property type="match status" value="1"/>
</dbReference>
<proteinExistence type="predicted"/>
<name>A0A1I2D1Z4_9BACI</name>
<dbReference type="Pfam" id="PF13673">
    <property type="entry name" value="Acetyltransf_10"/>
    <property type="match status" value="1"/>
</dbReference>
<dbReference type="InterPro" id="IPR050832">
    <property type="entry name" value="Bact_Acetyltransf"/>
</dbReference>
<evidence type="ECO:0000259" key="3">
    <source>
        <dbReference type="PROSITE" id="PS51186"/>
    </source>
</evidence>
<evidence type="ECO:0000313" key="4">
    <source>
        <dbReference type="EMBL" id="SFE74542.1"/>
    </source>
</evidence>
<evidence type="ECO:0000256" key="2">
    <source>
        <dbReference type="ARBA" id="ARBA00023315"/>
    </source>
</evidence>
<dbReference type="Gene3D" id="3.40.630.30">
    <property type="match status" value="1"/>
</dbReference>
<keyword evidence="2 4" id="KW-0012">Acyltransferase</keyword>
<evidence type="ECO:0000256" key="1">
    <source>
        <dbReference type="ARBA" id="ARBA00022679"/>
    </source>
</evidence>
<dbReference type="STRING" id="930128.SAMN05192532_103350"/>
<sequence length="149" mass="16891">MFSVKVREVRNEPEQKEAFQVRQQVFVEEQNVPPGLEIDELEQEAFHFVLYDEDQAVGAARLRLVDDYGKAERVCVLPSHRQSGAGRLLMEALEQKALEKGASAMKLNAQHTAVPFYKKLKYEVTSDEFMDAGIPHFEMKKALPVKGGL</sequence>
<dbReference type="GO" id="GO:0016747">
    <property type="term" value="F:acyltransferase activity, transferring groups other than amino-acyl groups"/>
    <property type="evidence" value="ECO:0007669"/>
    <property type="project" value="InterPro"/>
</dbReference>
<protein>
    <submittedName>
        <fullName evidence="4">Predicted N-acyltransferase, GNAT family</fullName>
    </submittedName>
</protein>
<reference evidence="4 5" key="1">
    <citation type="submission" date="2016-10" db="EMBL/GenBank/DDBJ databases">
        <authorList>
            <person name="de Groot N.N."/>
        </authorList>
    </citation>
    <scope>NUCLEOTIDE SEQUENCE [LARGE SCALE GENOMIC DNA]</scope>
    <source>
        <strain evidence="4 5">DSM 23995</strain>
    </source>
</reference>
<dbReference type="InterPro" id="IPR016181">
    <property type="entry name" value="Acyl_CoA_acyltransferase"/>
</dbReference>
<dbReference type="PANTHER" id="PTHR43877:SF2">
    <property type="entry name" value="AMINOALKYLPHOSPHONATE N-ACETYLTRANSFERASE-RELATED"/>
    <property type="match status" value="1"/>
</dbReference>
<dbReference type="PANTHER" id="PTHR43877">
    <property type="entry name" value="AMINOALKYLPHOSPHONATE N-ACETYLTRANSFERASE-RELATED-RELATED"/>
    <property type="match status" value="1"/>
</dbReference>
<gene>
    <name evidence="4" type="ORF">SAMN05192532_103350</name>
</gene>
<dbReference type="AlphaFoldDB" id="A0A1I2D1Z4"/>
<accession>A0A1I2D1Z4</accession>
<dbReference type="SUPFAM" id="SSF55729">
    <property type="entry name" value="Acyl-CoA N-acyltransferases (Nat)"/>
    <property type="match status" value="1"/>
</dbReference>
<evidence type="ECO:0000313" key="5">
    <source>
        <dbReference type="Proteomes" id="UP000199516"/>
    </source>
</evidence>
<feature type="domain" description="N-acetyltransferase" evidence="3">
    <location>
        <begin position="4"/>
        <end position="144"/>
    </location>
</feature>
<dbReference type="Proteomes" id="UP000199516">
    <property type="component" value="Unassembled WGS sequence"/>
</dbReference>
<dbReference type="EMBL" id="FONT01000003">
    <property type="protein sequence ID" value="SFE74542.1"/>
    <property type="molecule type" value="Genomic_DNA"/>
</dbReference>
<keyword evidence="1 4" id="KW-0808">Transferase</keyword>
<dbReference type="PROSITE" id="PS51186">
    <property type="entry name" value="GNAT"/>
    <property type="match status" value="1"/>
</dbReference>
<keyword evidence="5" id="KW-1185">Reference proteome</keyword>
<organism evidence="4 5">
    <name type="scientific">Alteribacillus iranensis</name>
    <dbReference type="NCBI Taxonomy" id="930128"/>
    <lineage>
        <taxon>Bacteria</taxon>
        <taxon>Bacillati</taxon>
        <taxon>Bacillota</taxon>
        <taxon>Bacilli</taxon>
        <taxon>Bacillales</taxon>
        <taxon>Bacillaceae</taxon>
        <taxon>Alteribacillus</taxon>
    </lineage>
</organism>
<dbReference type="InterPro" id="IPR000182">
    <property type="entry name" value="GNAT_dom"/>
</dbReference>